<accession>A0A1J4KRD4</accession>
<dbReference type="Proteomes" id="UP000179807">
    <property type="component" value="Unassembled WGS sequence"/>
</dbReference>
<evidence type="ECO:0000313" key="2">
    <source>
        <dbReference type="Proteomes" id="UP000179807"/>
    </source>
</evidence>
<reference evidence="1" key="1">
    <citation type="submission" date="2016-10" db="EMBL/GenBank/DDBJ databases">
        <authorList>
            <person name="Benchimol M."/>
            <person name="Almeida L.G."/>
            <person name="Vasconcelos A.T."/>
            <person name="Perreira-Neves A."/>
            <person name="Rosa I.A."/>
            <person name="Tasca T."/>
            <person name="Bogo M.R."/>
            <person name="de Souza W."/>
        </authorList>
    </citation>
    <scope>NUCLEOTIDE SEQUENCE [LARGE SCALE GENOMIC DNA]</scope>
    <source>
        <strain evidence="1">K</strain>
    </source>
</reference>
<protein>
    <submittedName>
        <fullName evidence="1">Uncharacterized protein</fullName>
    </submittedName>
</protein>
<dbReference type="RefSeq" id="XP_068366794.1">
    <property type="nucleotide sequence ID" value="XM_068514726.1"/>
</dbReference>
<evidence type="ECO:0000313" key="1">
    <source>
        <dbReference type="EMBL" id="OHT13658.1"/>
    </source>
</evidence>
<sequence length="191" mass="22085">MSSFDADSFYSNYYVSFTSNAPPIGGDEILPGEKPKNVTYIPFRSTQTSHADKASPLPTAASRRVVTTFKERQSNFPVLHEEKKVVDHFMGAKRAFLASHTRKGFLASEVQERTWRTQEKSRQWEYRREMDMLTTNIKLRDDESLRRLNKARPKRGEKFVGSTTGPRQVKSLPREIQNTTYPRSHIFYFGA</sequence>
<dbReference type="GeneID" id="94849430"/>
<comment type="caution">
    <text evidence="1">The sequence shown here is derived from an EMBL/GenBank/DDBJ whole genome shotgun (WGS) entry which is preliminary data.</text>
</comment>
<dbReference type="AlphaFoldDB" id="A0A1J4KRD4"/>
<proteinExistence type="predicted"/>
<dbReference type="EMBL" id="MLAK01000498">
    <property type="protein sequence ID" value="OHT13658.1"/>
    <property type="molecule type" value="Genomic_DNA"/>
</dbReference>
<gene>
    <name evidence="1" type="ORF">TRFO_43296</name>
</gene>
<organism evidence="1 2">
    <name type="scientific">Tritrichomonas foetus</name>
    <dbReference type="NCBI Taxonomy" id="1144522"/>
    <lineage>
        <taxon>Eukaryota</taxon>
        <taxon>Metamonada</taxon>
        <taxon>Parabasalia</taxon>
        <taxon>Tritrichomonadida</taxon>
        <taxon>Tritrichomonadidae</taxon>
        <taxon>Tritrichomonas</taxon>
    </lineage>
</organism>
<keyword evidence="2" id="KW-1185">Reference proteome</keyword>
<name>A0A1J4KRD4_9EUKA</name>
<dbReference type="VEuPathDB" id="TrichDB:TRFO_43296"/>